<dbReference type="EMBL" id="LJCR01000839">
    <property type="protein sequence ID" value="KPV51625.1"/>
    <property type="molecule type" value="Genomic_DNA"/>
</dbReference>
<dbReference type="PATRIC" id="fig|186479.3.peg.10412"/>
<organism evidence="1 2">
    <name type="scientific">Kouleothrix aurantiaca</name>
    <dbReference type="NCBI Taxonomy" id="186479"/>
    <lineage>
        <taxon>Bacteria</taxon>
        <taxon>Bacillati</taxon>
        <taxon>Chloroflexota</taxon>
        <taxon>Chloroflexia</taxon>
        <taxon>Chloroflexales</taxon>
        <taxon>Roseiflexineae</taxon>
        <taxon>Roseiflexaceae</taxon>
        <taxon>Kouleothrix</taxon>
    </lineage>
</organism>
<keyword evidence="2" id="KW-1185">Reference proteome</keyword>
<protein>
    <submittedName>
        <fullName evidence="1">Uncharacterized protein</fullName>
    </submittedName>
</protein>
<dbReference type="AlphaFoldDB" id="A0A0P9F565"/>
<gene>
    <name evidence="1" type="ORF">SE17_20155</name>
</gene>
<evidence type="ECO:0000313" key="1">
    <source>
        <dbReference type="EMBL" id="KPV51625.1"/>
    </source>
</evidence>
<evidence type="ECO:0000313" key="2">
    <source>
        <dbReference type="Proteomes" id="UP000050509"/>
    </source>
</evidence>
<dbReference type="Proteomes" id="UP000050509">
    <property type="component" value="Unassembled WGS sequence"/>
</dbReference>
<sequence length="68" mass="7242">MGGLPLISPFNSPTQGEVRTGVIEHPEMLRSFPIMDDSVDLEGPNKAVGVAPEIAADDLKRKPEVSNA</sequence>
<reference evidence="1 2" key="1">
    <citation type="submission" date="2015-09" db="EMBL/GenBank/DDBJ databases">
        <title>Draft genome sequence of Kouleothrix aurantiaca JCM 19913.</title>
        <authorList>
            <person name="Hemp J."/>
        </authorList>
    </citation>
    <scope>NUCLEOTIDE SEQUENCE [LARGE SCALE GENOMIC DNA]</scope>
    <source>
        <strain evidence="1 2">COM-B</strain>
    </source>
</reference>
<comment type="caution">
    <text evidence="1">The sequence shown here is derived from an EMBL/GenBank/DDBJ whole genome shotgun (WGS) entry which is preliminary data.</text>
</comment>
<name>A0A0P9F565_9CHLR</name>
<accession>A0A0P9F565</accession>
<proteinExistence type="predicted"/>